<feature type="non-terminal residue" evidence="1">
    <location>
        <position position="1"/>
    </location>
</feature>
<dbReference type="Gene3D" id="1.25.40.10">
    <property type="entry name" value="Tetratricopeptide repeat domain"/>
    <property type="match status" value="1"/>
</dbReference>
<dbReference type="eggNOG" id="KOG0495">
    <property type="taxonomic scope" value="Eukaryota"/>
</dbReference>
<organism evidence="1 2">
    <name type="scientific">Sphaeroforma arctica JP610</name>
    <dbReference type="NCBI Taxonomy" id="667725"/>
    <lineage>
        <taxon>Eukaryota</taxon>
        <taxon>Ichthyosporea</taxon>
        <taxon>Ichthyophonida</taxon>
        <taxon>Sphaeroforma</taxon>
    </lineage>
</organism>
<dbReference type="STRING" id="667725.A0A0L0F364"/>
<accession>A0A0L0F364</accession>
<proteinExistence type="predicted"/>
<evidence type="ECO:0000313" key="2">
    <source>
        <dbReference type="Proteomes" id="UP000054560"/>
    </source>
</evidence>
<reference evidence="1 2" key="1">
    <citation type="submission" date="2011-02" db="EMBL/GenBank/DDBJ databases">
        <title>The Genome Sequence of Sphaeroforma arctica JP610.</title>
        <authorList>
            <consortium name="The Broad Institute Genome Sequencing Platform"/>
            <person name="Russ C."/>
            <person name="Cuomo C."/>
            <person name="Young S.K."/>
            <person name="Zeng Q."/>
            <person name="Gargeya S."/>
            <person name="Alvarado L."/>
            <person name="Berlin A."/>
            <person name="Chapman S.B."/>
            <person name="Chen Z."/>
            <person name="Freedman E."/>
            <person name="Gellesch M."/>
            <person name="Goldberg J."/>
            <person name="Griggs A."/>
            <person name="Gujja S."/>
            <person name="Heilman E."/>
            <person name="Heiman D."/>
            <person name="Howarth C."/>
            <person name="Mehta T."/>
            <person name="Neiman D."/>
            <person name="Pearson M."/>
            <person name="Roberts A."/>
            <person name="Saif S."/>
            <person name="Shea T."/>
            <person name="Shenoy N."/>
            <person name="Sisk P."/>
            <person name="Stolte C."/>
            <person name="Sykes S."/>
            <person name="White J."/>
            <person name="Yandava C."/>
            <person name="Burger G."/>
            <person name="Gray M.W."/>
            <person name="Holland P.W.H."/>
            <person name="King N."/>
            <person name="Lang F.B.F."/>
            <person name="Roger A.J."/>
            <person name="Ruiz-Trillo I."/>
            <person name="Haas B."/>
            <person name="Nusbaum C."/>
            <person name="Birren B."/>
        </authorList>
    </citation>
    <scope>NUCLEOTIDE SEQUENCE [LARGE SCALE GENOMIC DNA]</scope>
    <source>
        <strain evidence="1 2">JP610</strain>
    </source>
</reference>
<dbReference type="InterPro" id="IPR011990">
    <property type="entry name" value="TPR-like_helical_dom_sf"/>
</dbReference>
<dbReference type="OrthoDB" id="440128at2759"/>
<sequence>ARKLVMEGTEQCPHSEDLWLEASRLMPPEDAKAVVSEGLQKIPLSVKLWVKAMEMESELKGKKRVIRK</sequence>
<evidence type="ECO:0000313" key="1">
    <source>
        <dbReference type="EMBL" id="KNC70608.1"/>
    </source>
</evidence>
<gene>
    <name evidence="1" type="ORF">SARC_16862</name>
</gene>
<dbReference type="Proteomes" id="UP000054560">
    <property type="component" value="Unassembled WGS sequence"/>
</dbReference>
<dbReference type="EMBL" id="KQ250685">
    <property type="protein sequence ID" value="KNC70608.1"/>
    <property type="molecule type" value="Genomic_DNA"/>
</dbReference>
<dbReference type="AlphaFoldDB" id="A0A0L0F364"/>
<protein>
    <submittedName>
        <fullName evidence="1">Uncharacterized protein</fullName>
    </submittedName>
</protein>
<dbReference type="GeneID" id="25917366"/>
<dbReference type="RefSeq" id="XP_014144510.1">
    <property type="nucleotide sequence ID" value="XM_014289035.1"/>
</dbReference>
<keyword evidence="2" id="KW-1185">Reference proteome</keyword>
<name>A0A0L0F364_9EUKA</name>
<dbReference type="SUPFAM" id="SSF48452">
    <property type="entry name" value="TPR-like"/>
    <property type="match status" value="1"/>
</dbReference>